<name>A0ABV5T0I5_9MICO</name>
<dbReference type="Pfam" id="PF06912">
    <property type="entry name" value="DUF1275"/>
    <property type="match status" value="1"/>
</dbReference>
<keyword evidence="1" id="KW-0812">Transmembrane</keyword>
<protein>
    <submittedName>
        <fullName evidence="2">YoaK family protein</fullName>
    </submittedName>
</protein>
<feature type="transmembrane region" description="Helical" evidence="1">
    <location>
        <begin position="68"/>
        <end position="93"/>
    </location>
</feature>
<feature type="transmembrane region" description="Helical" evidence="1">
    <location>
        <begin position="150"/>
        <end position="171"/>
    </location>
</feature>
<dbReference type="InterPro" id="IPR010699">
    <property type="entry name" value="DUF1275"/>
</dbReference>
<dbReference type="RefSeq" id="WP_344712826.1">
    <property type="nucleotide sequence ID" value="NZ_BAAAWH010000001.1"/>
</dbReference>
<feature type="transmembrane region" description="Helical" evidence="1">
    <location>
        <begin position="183"/>
        <end position="204"/>
    </location>
</feature>
<comment type="caution">
    <text evidence="2">The sequence shown here is derived from an EMBL/GenBank/DDBJ whole genome shotgun (WGS) entry which is preliminary data.</text>
</comment>
<feature type="transmembrane region" description="Helical" evidence="1">
    <location>
        <begin position="21"/>
        <end position="40"/>
    </location>
</feature>
<evidence type="ECO:0000313" key="3">
    <source>
        <dbReference type="Proteomes" id="UP001589611"/>
    </source>
</evidence>
<dbReference type="PANTHER" id="PTHR37314">
    <property type="entry name" value="SLR0142 PROTEIN"/>
    <property type="match status" value="1"/>
</dbReference>
<organism evidence="2 3">
    <name type="scientific">Microbacterium terregens</name>
    <dbReference type="NCBI Taxonomy" id="69363"/>
    <lineage>
        <taxon>Bacteria</taxon>
        <taxon>Bacillati</taxon>
        <taxon>Actinomycetota</taxon>
        <taxon>Actinomycetes</taxon>
        <taxon>Micrococcales</taxon>
        <taxon>Microbacteriaceae</taxon>
        <taxon>Microbacterium</taxon>
    </lineage>
</organism>
<dbReference type="EMBL" id="JBHMBE010000003">
    <property type="protein sequence ID" value="MFB9646118.1"/>
    <property type="molecule type" value="Genomic_DNA"/>
</dbReference>
<proteinExistence type="predicted"/>
<keyword evidence="1" id="KW-0472">Membrane</keyword>
<gene>
    <name evidence="2" type="ORF">ACFFPJ_09945</name>
</gene>
<evidence type="ECO:0000256" key="1">
    <source>
        <dbReference type="SAM" id="Phobius"/>
    </source>
</evidence>
<evidence type="ECO:0000313" key="2">
    <source>
        <dbReference type="EMBL" id="MFB9646118.1"/>
    </source>
</evidence>
<keyword evidence="3" id="KW-1185">Reference proteome</keyword>
<dbReference type="Proteomes" id="UP001589611">
    <property type="component" value="Unassembled WGS sequence"/>
</dbReference>
<accession>A0ABV5T0I5</accession>
<feature type="transmembrane region" description="Helical" evidence="1">
    <location>
        <begin position="105"/>
        <end position="138"/>
    </location>
</feature>
<reference evidence="2 3" key="1">
    <citation type="submission" date="2024-09" db="EMBL/GenBank/DDBJ databases">
        <authorList>
            <person name="Sun Q."/>
            <person name="Mori K."/>
        </authorList>
    </citation>
    <scope>NUCLEOTIDE SEQUENCE [LARGE SCALE GENOMIC DNA]</scope>
    <source>
        <strain evidence="2 3">JCM 1342</strain>
    </source>
</reference>
<sequence>MIVATKKTRSANHPYPLMERPAMALALATISGAMNAWTLGNAGSFATVQSGNIVSAGFYGAQGDWGRVIPVLSSVLAFGVGAALSAIFITVVLRRDQMYSGWVLGFEAVVLAGCVALVSTEVVPAMPIALTVSFIAGLQGNAFHRDSGMLYGNTAVTFVVQMTFSLVGRAVVSRGVSDVNGNLRSAGIYGSVLLAFALGAAAGFGLDKLWAAGSLAAVSLTLAALAIVAVLERGMVDPQQNTPAP</sequence>
<feature type="transmembrane region" description="Helical" evidence="1">
    <location>
        <begin position="210"/>
        <end position="231"/>
    </location>
</feature>
<dbReference type="PANTHER" id="PTHR37314:SF4">
    <property type="entry name" value="UPF0700 TRANSMEMBRANE PROTEIN YOAK"/>
    <property type="match status" value="1"/>
</dbReference>
<keyword evidence="1" id="KW-1133">Transmembrane helix</keyword>